<reference evidence="3" key="1">
    <citation type="submission" date="2023-08" db="EMBL/GenBank/DDBJ databases">
        <authorList>
            <person name="Audoor S."/>
            <person name="Bilcke G."/>
        </authorList>
    </citation>
    <scope>NUCLEOTIDE SEQUENCE</scope>
</reference>
<evidence type="ECO:0000313" key="4">
    <source>
        <dbReference type="Proteomes" id="UP001295423"/>
    </source>
</evidence>
<evidence type="ECO:0000313" key="3">
    <source>
        <dbReference type="EMBL" id="CAJ1943389.1"/>
    </source>
</evidence>
<feature type="chain" id="PRO_5041972084" evidence="2">
    <location>
        <begin position="19"/>
        <end position="414"/>
    </location>
</feature>
<keyword evidence="2" id="KW-0732">Signal</keyword>
<accession>A0AAD2CQT4</accession>
<proteinExistence type="predicted"/>
<keyword evidence="1" id="KW-1133">Transmembrane helix</keyword>
<keyword evidence="1" id="KW-0812">Transmembrane</keyword>
<sequence>MNVLFLFFALCLVSVSIASSPHLLLSVKKNRAFFRLKRANPFVRRSNFNGSAQRWSEMIYTTRGGSSLGLTTNEGGVLCDLPDQVDEAAIQLLVDEIIRDKDTNIHLLPDSIESRLYRNTVRLTLNAIYNVLKSTHGTEFMLGHKFRLRHYPVTLGKTEAFRRVAKCNHVNVKVLEKVADRLLKNKNINQPLIPDVLERQIYINCLKVVMRILDILQGSLRINLCGHSIGLFLENSTMPVSMPPVTSMERASSVISKITREDLIRYQHEAGVMEPHGGWLSFLGKGKRAMVNQVHATMFGLVVQIVQDMLDQSTIELVGVGEIVMDLVPASHPDMAQTRPTSQLHHSRLSAKKQLSTFVSGMGIGAVLVVLLLKLLESPDGTINIGHCIRNLRNAVSNLWTRLRSFILGLVGRK</sequence>
<feature type="transmembrane region" description="Helical" evidence="1">
    <location>
        <begin position="355"/>
        <end position="376"/>
    </location>
</feature>
<gene>
    <name evidence="3" type="ORF">CYCCA115_LOCUS8415</name>
</gene>
<organism evidence="3 4">
    <name type="scientific">Cylindrotheca closterium</name>
    <dbReference type="NCBI Taxonomy" id="2856"/>
    <lineage>
        <taxon>Eukaryota</taxon>
        <taxon>Sar</taxon>
        <taxon>Stramenopiles</taxon>
        <taxon>Ochrophyta</taxon>
        <taxon>Bacillariophyta</taxon>
        <taxon>Bacillariophyceae</taxon>
        <taxon>Bacillariophycidae</taxon>
        <taxon>Bacillariales</taxon>
        <taxon>Bacillariaceae</taxon>
        <taxon>Cylindrotheca</taxon>
    </lineage>
</organism>
<name>A0AAD2CQT4_9STRA</name>
<keyword evidence="1" id="KW-0472">Membrane</keyword>
<keyword evidence="4" id="KW-1185">Reference proteome</keyword>
<dbReference type="EMBL" id="CAKOGP040001113">
    <property type="protein sequence ID" value="CAJ1943389.1"/>
    <property type="molecule type" value="Genomic_DNA"/>
</dbReference>
<evidence type="ECO:0000256" key="1">
    <source>
        <dbReference type="SAM" id="Phobius"/>
    </source>
</evidence>
<dbReference type="AlphaFoldDB" id="A0AAD2CQT4"/>
<dbReference type="Proteomes" id="UP001295423">
    <property type="component" value="Unassembled WGS sequence"/>
</dbReference>
<protein>
    <submittedName>
        <fullName evidence="3">Uncharacterized protein</fullName>
    </submittedName>
</protein>
<feature type="signal peptide" evidence="2">
    <location>
        <begin position="1"/>
        <end position="18"/>
    </location>
</feature>
<comment type="caution">
    <text evidence="3">The sequence shown here is derived from an EMBL/GenBank/DDBJ whole genome shotgun (WGS) entry which is preliminary data.</text>
</comment>
<evidence type="ECO:0000256" key="2">
    <source>
        <dbReference type="SAM" id="SignalP"/>
    </source>
</evidence>